<dbReference type="OrthoDB" id="10616030at2759"/>
<dbReference type="VEuPathDB" id="FungiDB:VP01_3178g4"/>
<gene>
    <name evidence="2" type="ORF">VP01_3178g4</name>
</gene>
<dbReference type="EMBL" id="LAVV01008144">
    <property type="protein sequence ID" value="KNZ53644.1"/>
    <property type="molecule type" value="Genomic_DNA"/>
</dbReference>
<evidence type="ECO:0000313" key="3">
    <source>
        <dbReference type="Proteomes" id="UP000037035"/>
    </source>
</evidence>
<keyword evidence="3" id="KW-1185">Reference proteome</keyword>
<protein>
    <submittedName>
        <fullName evidence="2">Uncharacterized protein</fullName>
    </submittedName>
</protein>
<feature type="compositionally biased region" description="Polar residues" evidence="1">
    <location>
        <begin position="30"/>
        <end position="46"/>
    </location>
</feature>
<feature type="compositionally biased region" description="Polar residues" evidence="1">
    <location>
        <begin position="1"/>
        <end position="17"/>
    </location>
</feature>
<feature type="compositionally biased region" description="Basic and acidic residues" evidence="1">
    <location>
        <begin position="52"/>
        <end position="64"/>
    </location>
</feature>
<evidence type="ECO:0000256" key="1">
    <source>
        <dbReference type="SAM" id="MobiDB-lite"/>
    </source>
</evidence>
<feature type="non-terminal residue" evidence="2">
    <location>
        <position position="1"/>
    </location>
</feature>
<organism evidence="2 3">
    <name type="scientific">Puccinia sorghi</name>
    <dbReference type="NCBI Taxonomy" id="27349"/>
    <lineage>
        <taxon>Eukaryota</taxon>
        <taxon>Fungi</taxon>
        <taxon>Dikarya</taxon>
        <taxon>Basidiomycota</taxon>
        <taxon>Pucciniomycotina</taxon>
        <taxon>Pucciniomycetes</taxon>
        <taxon>Pucciniales</taxon>
        <taxon>Pucciniaceae</taxon>
        <taxon>Puccinia</taxon>
    </lineage>
</organism>
<proteinExistence type="predicted"/>
<evidence type="ECO:0000313" key="2">
    <source>
        <dbReference type="EMBL" id="KNZ53644.1"/>
    </source>
</evidence>
<reference evidence="2 3" key="1">
    <citation type="submission" date="2015-08" db="EMBL/GenBank/DDBJ databases">
        <title>Next Generation Sequencing and Analysis of the Genome of Puccinia sorghi L Schw, the Causal Agent of Maize Common Rust.</title>
        <authorList>
            <person name="Rochi L."/>
            <person name="Burguener G."/>
            <person name="Darino M."/>
            <person name="Turjanski A."/>
            <person name="Kreff E."/>
            <person name="Dieguez M.J."/>
            <person name="Sacco F."/>
        </authorList>
    </citation>
    <scope>NUCLEOTIDE SEQUENCE [LARGE SCALE GENOMIC DNA]</scope>
    <source>
        <strain evidence="2 3">RO10H11247</strain>
    </source>
</reference>
<comment type="caution">
    <text evidence="2">The sequence shown here is derived from an EMBL/GenBank/DDBJ whole genome shotgun (WGS) entry which is preliminary data.</text>
</comment>
<dbReference type="AlphaFoldDB" id="A0A0L6UYT8"/>
<accession>A0A0L6UYT8</accession>
<feature type="region of interest" description="Disordered" evidence="1">
    <location>
        <begin position="1"/>
        <end position="64"/>
    </location>
</feature>
<dbReference type="Proteomes" id="UP000037035">
    <property type="component" value="Unassembled WGS sequence"/>
</dbReference>
<sequence length="186" mass="21480">KKKNFPSDSETKSQITPIASKKKGKKTSKNPPSFSQSNLKPGSSQVIDLAQDSDKENAKVKHKFQQRDPELDYMKKIFSEPYRCKGYGYMPIHFWFVSLIISHQVPTSVCKKAVRVSGSNFDDVKNFYSEPYLCKEDVTTKYLQVFVVQERSPCIWKQSVKSSDSLRWLPSNWKSIRWLSTTSKSH</sequence>
<name>A0A0L6UYT8_9BASI</name>